<evidence type="ECO:0000256" key="9">
    <source>
        <dbReference type="ARBA" id="ARBA00023310"/>
    </source>
</evidence>
<evidence type="ECO:0000256" key="2">
    <source>
        <dbReference type="ARBA" id="ARBA00022448"/>
    </source>
</evidence>
<evidence type="ECO:0000256" key="7">
    <source>
        <dbReference type="ARBA" id="ARBA00023065"/>
    </source>
</evidence>
<dbReference type="CDD" id="cd06503">
    <property type="entry name" value="ATP-synt_Fo_b"/>
    <property type="match status" value="1"/>
</dbReference>
<evidence type="ECO:0000256" key="14">
    <source>
        <dbReference type="RuleBase" id="RU003848"/>
    </source>
</evidence>
<keyword evidence="15" id="KW-0175">Coiled coil</keyword>
<dbReference type="PANTHER" id="PTHR33445">
    <property type="entry name" value="ATP SYNTHASE SUBUNIT B', CHLOROPLASTIC"/>
    <property type="match status" value="1"/>
</dbReference>
<keyword evidence="3 13" id="KW-0138">CF(0)</keyword>
<gene>
    <name evidence="13" type="primary">atpF</name>
    <name evidence="16" type="ORF">WG901_17285</name>
</gene>
<evidence type="ECO:0000256" key="15">
    <source>
        <dbReference type="SAM" id="Coils"/>
    </source>
</evidence>
<evidence type="ECO:0000256" key="8">
    <source>
        <dbReference type="ARBA" id="ARBA00023136"/>
    </source>
</evidence>
<evidence type="ECO:0000256" key="13">
    <source>
        <dbReference type="HAMAP-Rule" id="MF_01398"/>
    </source>
</evidence>
<reference evidence="16 17" key="1">
    <citation type="submission" date="2024-03" db="EMBL/GenBank/DDBJ databases">
        <authorList>
            <person name="Jo J.-H."/>
        </authorList>
    </citation>
    <scope>NUCLEOTIDE SEQUENCE [LARGE SCALE GENOMIC DNA]</scope>
    <source>
        <strain evidence="16 17">PS1R-30</strain>
    </source>
</reference>
<protein>
    <recommendedName>
        <fullName evidence="13">ATP synthase subunit b</fullName>
    </recommendedName>
    <alternativeName>
        <fullName evidence="13">ATP synthase F(0) sector subunit b</fullName>
    </alternativeName>
    <alternativeName>
        <fullName evidence="13">ATPase subunit I</fullName>
    </alternativeName>
    <alternativeName>
        <fullName evidence="13">F-type ATPase subunit b</fullName>
        <shortName evidence="13">F-ATPase subunit b</shortName>
    </alternativeName>
</protein>
<comment type="similarity">
    <text evidence="1 13 14">Belongs to the ATPase B chain family.</text>
</comment>
<sequence>MANLLTLLAVAAEHGAEHAGAHAEPAAFGLIGPGLWVALAMTVLILIALFLGVPKMLTSGLDSGIAEIKKQLDEAKVLRAEAEALRKEYADKIANAEKDAAAMLEHAKHEAEAIVAKAEADTTAVIGRREKMAEDKIAAAERGAVAELRARAADAAAVAAKGLIAKNHGAAADKALVDQAIGAI</sequence>
<comment type="function">
    <text evidence="10 13">F(1)F(0) ATP synthase produces ATP from ADP in the presence of a proton or sodium gradient. F-type ATPases consist of two structural domains, F(1) containing the extramembraneous catalytic core and F(0) containing the membrane proton channel, linked together by a central stalk and a peripheral stalk. During catalysis, ATP synthesis in the catalytic domain of F(1) is coupled via a rotary mechanism of the central stalk subunits to proton translocation.</text>
</comment>
<keyword evidence="13" id="KW-1003">Cell membrane</keyword>
<comment type="function">
    <text evidence="11">Component of the F(0) channel, it forms part of the peripheral stalk, linking F(1) to F(0). The b'-subunit is a diverged and duplicated form of b found in plants and photosynthetic bacteria.</text>
</comment>
<proteinExistence type="inferred from homology"/>
<dbReference type="PANTHER" id="PTHR33445:SF1">
    <property type="entry name" value="ATP SYNTHASE SUBUNIT B"/>
    <property type="match status" value="1"/>
</dbReference>
<keyword evidence="17" id="KW-1185">Reference proteome</keyword>
<feature type="coiled-coil region" evidence="15">
    <location>
        <begin position="65"/>
        <end position="121"/>
    </location>
</feature>
<evidence type="ECO:0000256" key="3">
    <source>
        <dbReference type="ARBA" id="ARBA00022547"/>
    </source>
</evidence>
<dbReference type="EMBL" id="JBBHJZ010000003">
    <property type="protein sequence ID" value="MEJ5978410.1"/>
    <property type="molecule type" value="Genomic_DNA"/>
</dbReference>
<dbReference type="InterPro" id="IPR050059">
    <property type="entry name" value="ATP_synthase_B_chain"/>
</dbReference>
<keyword evidence="8 13" id="KW-0472">Membrane</keyword>
<dbReference type="Proteomes" id="UP001361239">
    <property type="component" value="Unassembled WGS sequence"/>
</dbReference>
<keyword evidence="4 13" id="KW-0812">Transmembrane</keyword>
<keyword evidence="2 13" id="KW-0813">Transport</keyword>
<name>A0ABU8RZB6_9SPHN</name>
<evidence type="ECO:0000256" key="10">
    <source>
        <dbReference type="ARBA" id="ARBA00025198"/>
    </source>
</evidence>
<dbReference type="HAMAP" id="MF_01398">
    <property type="entry name" value="ATP_synth_b_bprime"/>
    <property type="match status" value="1"/>
</dbReference>
<keyword evidence="5 13" id="KW-0375">Hydrogen ion transport</keyword>
<feature type="transmembrane region" description="Helical" evidence="13">
    <location>
        <begin position="33"/>
        <end position="53"/>
    </location>
</feature>
<dbReference type="InterPro" id="IPR002146">
    <property type="entry name" value="ATP_synth_b/b'su_bac/chlpt"/>
</dbReference>
<keyword evidence="6 13" id="KW-1133">Transmembrane helix</keyword>
<evidence type="ECO:0000256" key="4">
    <source>
        <dbReference type="ARBA" id="ARBA00022692"/>
    </source>
</evidence>
<comment type="subunit">
    <text evidence="13">F-type ATPases have 2 components, F(1) - the catalytic core - and F(0) - the membrane proton channel. F(1) has five subunits: alpha(3), beta(3), gamma(1), delta(1), epsilon(1). F(0) has three main subunits: a(1), b(2) and c(10-14). The alpha and beta chains form an alternating ring which encloses part of the gamma chain. F(1) is attached to F(0) by a central stalk formed by the gamma and epsilon chains, while a peripheral stalk is formed by the delta and b chains.</text>
</comment>
<dbReference type="RefSeq" id="WP_339588331.1">
    <property type="nucleotide sequence ID" value="NZ_JBBHJZ010000003.1"/>
</dbReference>
<evidence type="ECO:0000313" key="17">
    <source>
        <dbReference type="Proteomes" id="UP001361239"/>
    </source>
</evidence>
<keyword evidence="7 13" id="KW-0406">Ion transport</keyword>
<evidence type="ECO:0000256" key="11">
    <source>
        <dbReference type="ARBA" id="ARBA00025614"/>
    </source>
</evidence>
<comment type="subcellular location">
    <subcellularLocation>
        <location evidence="13">Cell membrane</location>
        <topology evidence="13">Single-pass membrane protein</topology>
    </subcellularLocation>
    <subcellularLocation>
        <location evidence="12">Endomembrane system</location>
        <topology evidence="12">Single-pass membrane protein</topology>
    </subcellularLocation>
</comment>
<comment type="caution">
    <text evidence="16">The sequence shown here is derived from an EMBL/GenBank/DDBJ whole genome shotgun (WGS) entry which is preliminary data.</text>
</comment>
<dbReference type="Pfam" id="PF00430">
    <property type="entry name" value="ATP-synt_B"/>
    <property type="match status" value="1"/>
</dbReference>
<evidence type="ECO:0000256" key="5">
    <source>
        <dbReference type="ARBA" id="ARBA00022781"/>
    </source>
</evidence>
<evidence type="ECO:0000256" key="1">
    <source>
        <dbReference type="ARBA" id="ARBA00005513"/>
    </source>
</evidence>
<organism evidence="16 17">
    <name type="scientific">Novosphingobium anseongense</name>
    <dbReference type="NCBI Taxonomy" id="3133436"/>
    <lineage>
        <taxon>Bacteria</taxon>
        <taxon>Pseudomonadati</taxon>
        <taxon>Pseudomonadota</taxon>
        <taxon>Alphaproteobacteria</taxon>
        <taxon>Sphingomonadales</taxon>
        <taxon>Sphingomonadaceae</taxon>
        <taxon>Novosphingobium</taxon>
    </lineage>
</organism>
<evidence type="ECO:0000256" key="6">
    <source>
        <dbReference type="ARBA" id="ARBA00022989"/>
    </source>
</evidence>
<accession>A0ABU8RZB6</accession>
<evidence type="ECO:0000313" key="16">
    <source>
        <dbReference type="EMBL" id="MEJ5978410.1"/>
    </source>
</evidence>
<keyword evidence="9 13" id="KW-0066">ATP synthesis</keyword>
<evidence type="ECO:0000256" key="12">
    <source>
        <dbReference type="ARBA" id="ARBA00037847"/>
    </source>
</evidence>